<keyword evidence="6 7" id="KW-0407">Ion channel</keyword>
<dbReference type="GO" id="GO:0034702">
    <property type="term" value="C:monoatomic ion channel complex"/>
    <property type="evidence" value="ECO:0007669"/>
    <property type="project" value="UniProtKB-KW"/>
</dbReference>
<evidence type="ECO:0008006" key="11">
    <source>
        <dbReference type="Google" id="ProtNLM"/>
    </source>
</evidence>
<accession>A0A7S2KDQ0</accession>
<dbReference type="Gene3D" id="1.10.287.70">
    <property type="match status" value="1"/>
</dbReference>
<gene>
    <name evidence="10" type="ORF">LDAN0321_LOCUS8318</name>
</gene>
<keyword evidence="9" id="KW-1133">Transmembrane helix</keyword>
<keyword evidence="1 7" id="KW-0813">Transport</keyword>
<feature type="transmembrane region" description="Helical" evidence="9">
    <location>
        <begin position="208"/>
        <end position="230"/>
    </location>
</feature>
<comment type="subcellular location">
    <subcellularLocation>
        <location evidence="7">Membrane</location>
        <topology evidence="7">Multi-pass membrane protein</topology>
    </subcellularLocation>
</comment>
<dbReference type="Gene3D" id="2.60.40.1400">
    <property type="entry name" value="G protein-activated inward rectifier potassium channel 1"/>
    <property type="match status" value="1"/>
</dbReference>
<dbReference type="GO" id="GO:1990573">
    <property type="term" value="P:potassium ion import across plasma membrane"/>
    <property type="evidence" value="ECO:0007669"/>
    <property type="project" value="TreeGrafter"/>
</dbReference>
<name>A0A7S2KDQ0_9STRA</name>
<evidence type="ECO:0000256" key="3">
    <source>
        <dbReference type="ARBA" id="ARBA00022882"/>
    </source>
</evidence>
<dbReference type="PANTHER" id="PTHR11767">
    <property type="entry name" value="INWARD RECTIFIER POTASSIUM CHANNEL"/>
    <property type="match status" value="1"/>
</dbReference>
<evidence type="ECO:0000256" key="1">
    <source>
        <dbReference type="ARBA" id="ARBA00022448"/>
    </source>
</evidence>
<evidence type="ECO:0000256" key="6">
    <source>
        <dbReference type="ARBA" id="ARBA00023303"/>
    </source>
</evidence>
<keyword evidence="5 7" id="KW-0406">Ion transport</keyword>
<dbReference type="GO" id="GO:0034765">
    <property type="term" value="P:regulation of monoatomic ion transmembrane transport"/>
    <property type="evidence" value="ECO:0007669"/>
    <property type="project" value="TreeGrafter"/>
</dbReference>
<keyword evidence="3 7" id="KW-0851">Voltage-gated channel</keyword>
<dbReference type="GO" id="GO:0005242">
    <property type="term" value="F:inward rectifier potassium channel activity"/>
    <property type="evidence" value="ECO:0007669"/>
    <property type="project" value="InterPro"/>
</dbReference>
<dbReference type="SUPFAM" id="SSF81324">
    <property type="entry name" value="Voltage-gated potassium channels"/>
    <property type="match status" value="1"/>
</dbReference>
<organism evidence="10">
    <name type="scientific">Leptocylindrus danicus</name>
    <dbReference type="NCBI Taxonomy" id="163516"/>
    <lineage>
        <taxon>Eukaryota</taxon>
        <taxon>Sar</taxon>
        <taxon>Stramenopiles</taxon>
        <taxon>Ochrophyta</taxon>
        <taxon>Bacillariophyta</taxon>
        <taxon>Coscinodiscophyceae</taxon>
        <taxon>Chaetocerotophycidae</taxon>
        <taxon>Leptocylindrales</taxon>
        <taxon>Leptocylindraceae</taxon>
        <taxon>Leptocylindrus</taxon>
    </lineage>
</organism>
<dbReference type="InterPro" id="IPR013518">
    <property type="entry name" value="K_chnl_inward-rec_Kir_cyto"/>
</dbReference>
<evidence type="ECO:0000256" key="9">
    <source>
        <dbReference type="SAM" id="Phobius"/>
    </source>
</evidence>
<proteinExistence type="inferred from homology"/>
<evidence type="ECO:0000256" key="2">
    <source>
        <dbReference type="ARBA" id="ARBA00022538"/>
    </source>
</evidence>
<keyword evidence="2 7" id="KW-0633">Potassium transport</keyword>
<reference evidence="10" key="1">
    <citation type="submission" date="2021-01" db="EMBL/GenBank/DDBJ databases">
        <authorList>
            <person name="Corre E."/>
            <person name="Pelletier E."/>
            <person name="Niang G."/>
            <person name="Scheremetjew M."/>
            <person name="Finn R."/>
            <person name="Kale V."/>
            <person name="Holt S."/>
            <person name="Cochrane G."/>
            <person name="Meng A."/>
            <person name="Brown T."/>
            <person name="Cohen L."/>
        </authorList>
    </citation>
    <scope>NUCLEOTIDE SEQUENCE</scope>
    <source>
        <strain evidence="10">B650</strain>
    </source>
</reference>
<feature type="compositionally biased region" description="Low complexity" evidence="8">
    <location>
        <begin position="602"/>
        <end position="611"/>
    </location>
</feature>
<keyword evidence="7 9" id="KW-0812">Transmembrane</keyword>
<dbReference type="InterPro" id="IPR016449">
    <property type="entry name" value="K_chnl_inward-rec_Kir"/>
</dbReference>
<comment type="similarity">
    <text evidence="7">Belongs to the inward rectifier-type potassium channel (TC 1.A.2.1) family.</text>
</comment>
<keyword evidence="4 7" id="KW-0630">Potassium</keyword>
<dbReference type="AlphaFoldDB" id="A0A7S2KDQ0"/>
<evidence type="ECO:0000256" key="4">
    <source>
        <dbReference type="ARBA" id="ARBA00022958"/>
    </source>
</evidence>
<dbReference type="EMBL" id="HBGY01013009">
    <property type="protein sequence ID" value="CAD9573900.1"/>
    <property type="molecule type" value="Transcribed_RNA"/>
</dbReference>
<evidence type="ECO:0000313" key="10">
    <source>
        <dbReference type="EMBL" id="CAD9573900.1"/>
    </source>
</evidence>
<dbReference type="SUPFAM" id="SSF81296">
    <property type="entry name" value="E set domains"/>
    <property type="match status" value="1"/>
</dbReference>
<sequence>MPIMDPVLKNHQGDDRPIILDDGNGEVMEEKEDECNTELRRRRRRNHHLGGITLRDVHMRDRSEKGAMTSFQRMRKTTARRFGRAFRWCCYDGYSVEQDQLNSRASAPDIDNGDLPLAASRRESSLASTQRDQYLVLSENKEFYVIDRHLLSRFLAWAFRSSFWQVILVFLMTYMTLVLVFTALIFVDGRYKPYCIGPKGVMDDNTKAGHIVFVDAFALSWTTFSTVGYGNIHPALHSRCGFITFLCAAEAFIGVLYAGFSGAIIFAKVIRVQARAPVLFTDAMCLHYGRHLEQRRPTLQYGTDVVNNCSRQNNCPAIPKQVDNVVQTATSSDTSFDSNDNSFQTQDEEVDNLKTPKIENRKSKRDCSRVFPLLEEVPCNNVNNDIPCPVIEFRIINLRANSFGGEILEANLNCVVSLNVKRSLATPNHVIGNPTNRRGRLALLGKSKRISYDEGNESRVNLPRRMFKDLNLETSSHPFFTRVWYARHVLDEKSPLLKAGVRNLIRCNQGYWPAALNDYRSIRKSLRRFNEIIVSLSGTSNDSADNVYARKLYKYGDICIGWQFADILYYDDHEQSVKVDLNLANDVLEQGDGEGEPLNVVSDSTTSSGSEGDFDSYDDDEDALGEVFDEGAFATNV</sequence>
<protein>
    <recommendedName>
        <fullName evidence="11">Potassium channel domain-containing protein</fullName>
    </recommendedName>
</protein>
<evidence type="ECO:0000256" key="8">
    <source>
        <dbReference type="SAM" id="MobiDB-lite"/>
    </source>
</evidence>
<feature type="transmembrane region" description="Helical" evidence="9">
    <location>
        <begin position="163"/>
        <end position="187"/>
    </location>
</feature>
<feature type="transmembrane region" description="Helical" evidence="9">
    <location>
        <begin position="242"/>
        <end position="267"/>
    </location>
</feature>
<dbReference type="InterPro" id="IPR014756">
    <property type="entry name" value="Ig_E-set"/>
</dbReference>
<dbReference type="GO" id="GO:0005886">
    <property type="term" value="C:plasma membrane"/>
    <property type="evidence" value="ECO:0007669"/>
    <property type="project" value="TreeGrafter"/>
</dbReference>
<dbReference type="PANTHER" id="PTHR11767:SF102">
    <property type="entry name" value="INWARDLY RECTIFYING POTASSIUM CHANNEL 1, ISOFORM F"/>
    <property type="match status" value="1"/>
</dbReference>
<evidence type="ECO:0000256" key="5">
    <source>
        <dbReference type="ARBA" id="ARBA00023065"/>
    </source>
</evidence>
<feature type="region of interest" description="Disordered" evidence="8">
    <location>
        <begin position="591"/>
        <end position="620"/>
    </location>
</feature>
<keyword evidence="9" id="KW-0472">Membrane</keyword>
<evidence type="ECO:0000256" key="7">
    <source>
        <dbReference type="RuleBase" id="RU003822"/>
    </source>
</evidence>